<dbReference type="Proteomes" id="UP000054495">
    <property type="component" value="Unassembled WGS sequence"/>
</dbReference>
<reference evidence="1 2" key="1">
    <citation type="submission" date="2013-05" db="EMBL/GenBank/DDBJ databases">
        <title>Draft genome of the parasitic nematode Anyclostoma ceylanicum.</title>
        <authorList>
            <person name="Mitreva M."/>
        </authorList>
    </citation>
    <scope>NUCLEOTIDE SEQUENCE [LARGE SCALE GENOMIC DNA]</scope>
</reference>
<feature type="non-terminal residue" evidence="1">
    <location>
        <position position="117"/>
    </location>
</feature>
<dbReference type="EMBL" id="KE126932">
    <property type="protein sequence ID" value="EPB65866.1"/>
    <property type="molecule type" value="Genomic_DNA"/>
</dbReference>
<protein>
    <submittedName>
        <fullName evidence="1">Uncharacterized protein</fullName>
    </submittedName>
</protein>
<name>A0A0D6L8C9_9BILA</name>
<evidence type="ECO:0000313" key="2">
    <source>
        <dbReference type="Proteomes" id="UP000054495"/>
    </source>
</evidence>
<gene>
    <name evidence="1" type="ORF">ANCCEY_15055</name>
</gene>
<accession>A0A0D6L8C9</accession>
<organism evidence="1 2">
    <name type="scientific">Ancylostoma ceylanicum</name>
    <dbReference type="NCBI Taxonomy" id="53326"/>
    <lineage>
        <taxon>Eukaryota</taxon>
        <taxon>Metazoa</taxon>
        <taxon>Ecdysozoa</taxon>
        <taxon>Nematoda</taxon>
        <taxon>Chromadorea</taxon>
        <taxon>Rhabditida</taxon>
        <taxon>Rhabditina</taxon>
        <taxon>Rhabditomorpha</taxon>
        <taxon>Strongyloidea</taxon>
        <taxon>Ancylostomatidae</taxon>
        <taxon>Ancylostomatinae</taxon>
        <taxon>Ancylostoma</taxon>
    </lineage>
</organism>
<evidence type="ECO:0000313" key="1">
    <source>
        <dbReference type="EMBL" id="EPB65866.1"/>
    </source>
</evidence>
<dbReference type="AlphaFoldDB" id="A0A0D6L8C9"/>
<proteinExistence type="predicted"/>
<keyword evidence="2" id="KW-1185">Reference proteome</keyword>
<sequence>MYLEGEPYERGLIYGELAKELNQRQEEIFVEQINQFVPKGAFQNFLKIMMGFFTSSIPGHISLENQQEIYGISRTFSDEFDYIAPKYTRILGYHAAHDMGHALNDYSVVGCTSFALK</sequence>